<dbReference type="Pfam" id="PF00459">
    <property type="entry name" value="Inositol_P"/>
    <property type="match status" value="1"/>
</dbReference>
<gene>
    <name evidence="8" type="primary">suhB</name>
    <name evidence="8" type="ORF">ERCIPICE3303_550</name>
</gene>
<dbReference type="InterPro" id="IPR000760">
    <property type="entry name" value="Inositol_monophosphatase-like"/>
</dbReference>
<dbReference type="PANTHER" id="PTHR20854:SF4">
    <property type="entry name" value="INOSITOL-1-MONOPHOSPHATASE-RELATED"/>
    <property type="match status" value="1"/>
</dbReference>
<dbReference type="GO" id="GO:0046872">
    <property type="term" value="F:metal ion binding"/>
    <property type="evidence" value="ECO:0007669"/>
    <property type="project" value="UniProtKB-KW"/>
</dbReference>
<evidence type="ECO:0000256" key="6">
    <source>
        <dbReference type="PIRSR" id="PIRSR600760-2"/>
    </source>
</evidence>
<feature type="binding site" evidence="6">
    <location>
        <position position="67"/>
    </location>
    <ligand>
        <name>Mg(2+)</name>
        <dbReference type="ChEBI" id="CHEBI:18420"/>
        <label>1</label>
        <note>catalytic</note>
    </ligand>
</feature>
<comment type="cofactor">
    <cofactor evidence="2 6 7">
        <name>Mg(2+)</name>
        <dbReference type="ChEBI" id="CHEBI:18420"/>
    </cofactor>
</comment>
<dbReference type="GO" id="GO:0006020">
    <property type="term" value="P:inositol metabolic process"/>
    <property type="evidence" value="ECO:0007669"/>
    <property type="project" value="TreeGrafter"/>
</dbReference>
<feature type="binding site" evidence="6">
    <location>
        <position position="85"/>
    </location>
    <ligand>
        <name>Mg(2+)</name>
        <dbReference type="ChEBI" id="CHEBI:18420"/>
        <label>1</label>
        <note>catalytic</note>
    </ligand>
</feature>
<evidence type="ECO:0000313" key="8">
    <source>
        <dbReference type="EMBL" id="VFP88676.1"/>
    </source>
</evidence>
<proteinExistence type="inferred from homology"/>
<keyword evidence="5" id="KW-0804">Transcription</keyword>
<evidence type="ECO:0000256" key="1">
    <source>
        <dbReference type="ARBA" id="ARBA00001033"/>
    </source>
</evidence>
<dbReference type="PRINTS" id="PR01959">
    <property type="entry name" value="SBIMPHPHTASE"/>
</dbReference>
<dbReference type="PANTHER" id="PTHR20854">
    <property type="entry name" value="INOSITOL MONOPHOSPHATASE"/>
    <property type="match status" value="1"/>
</dbReference>
<feature type="binding site" evidence="6">
    <location>
        <position position="86"/>
    </location>
    <ligand>
        <name>Mg(2+)</name>
        <dbReference type="ChEBI" id="CHEBI:18420"/>
        <label>1</label>
        <note>catalytic</note>
    </ligand>
</feature>
<keyword evidence="5" id="KW-0805">Transcription regulation</keyword>
<dbReference type="Gene3D" id="3.40.190.80">
    <property type="match status" value="1"/>
</dbReference>
<dbReference type="GO" id="GO:0007165">
    <property type="term" value="P:signal transduction"/>
    <property type="evidence" value="ECO:0007669"/>
    <property type="project" value="TreeGrafter"/>
</dbReference>
<keyword evidence="6 7" id="KW-0460">Magnesium</keyword>
<organism evidence="8 9">
    <name type="scientific">Candidatus Erwinia haradaeae</name>
    <dbReference type="NCBI Taxonomy" id="1922217"/>
    <lineage>
        <taxon>Bacteria</taxon>
        <taxon>Pseudomonadati</taxon>
        <taxon>Pseudomonadota</taxon>
        <taxon>Gammaproteobacteria</taxon>
        <taxon>Enterobacterales</taxon>
        <taxon>Erwiniaceae</taxon>
        <taxon>Erwinia</taxon>
    </lineage>
</organism>
<dbReference type="PRINTS" id="PR00377">
    <property type="entry name" value="IMPHPHTASES"/>
</dbReference>
<reference evidence="8 9" key="1">
    <citation type="submission" date="2019-02" db="EMBL/GenBank/DDBJ databases">
        <authorList>
            <person name="Manzano-Marin A."/>
            <person name="Manzano-Marin A."/>
        </authorList>
    </citation>
    <scope>NUCLEOTIDE SEQUENCE [LARGE SCALE GENOMIC DNA]</scope>
    <source>
        <strain evidence="8 9">ErCipiceae</strain>
    </source>
</reference>
<dbReference type="OrthoDB" id="9785695at2"/>
<dbReference type="GO" id="GO:0031564">
    <property type="term" value="P:transcription antitermination"/>
    <property type="evidence" value="ECO:0007669"/>
    <property type="project" value="UniProtKB-KW"/>
</dbReference>
<dbReference type="InterPro" id="IPR033942">
    <property type="entry name" value="IMPase"/>
</dbReference>
<evidence type="ECO:0000256" key="2">
    <source>
        <dbReference type="ARBA" id="ARBA00001946"/>
    </source>
</evidence>
<dbReference type="InterPro" id="IPR022337">
    <property type="entry name" value="Inositol_monophosphatase_SuhB"/>
</dbReference>
<dbReference type="RefSeq" id="WP_157991174.1">
    <property type="nucleotide sequence ID" value="NZ_LR217737.1"/>
</dbReference>
<dbReference type="GO" id="GO:0008934">
    <property type="term" value="F:inositol monophosphate 1-phosphatase activity"/>
    <property type="evidence" value="ECO:0007669"/>
    <property type="project" value="InterPro"/>
</dbReference>
<sequence length="265" mass="30117">MHPMLNIAIRAVRKAGTIIIRHYEITGYHETHETNYQTLSNNMKKDVLCQMTTLILKSYPQHLILTEDTIKKEENQNTQWLINPLDSTINYSKKLPHFSISVTVRVKGRSEIAVIYDPMRNELFYASRGQGAQLNGYRLRGSFTREINKAIITTNFPCINNPNHKTYFQIVNRIWAQCPNVRRSGSPSLDLAYIAAGRIDAYCEIGLKTLDFAAGELLIREAGGLVTDFNGAHDYFYSGNLIAGNARIVKTILMNSKKDKTMIKD</sequence>
<evidence type="ECO:0000256" key="7">
    <source>
        <dbReference type="RuleBase" id="RU364068"/>
    </source>
</evidence>
<evidence type="ECO:0000256" key="5">
    <source>
        <dbReference type="ARBA" id="ARBA00022814"/>
    </source>
</evidence>
<keyword evidence="4 7" id="KW-0378">Hydrolase</keyword>
<dbReference type="EC" id="3.1.3.25" evidence="7"/>
<keyword evidence="6 7" id="KW-0479">Metal-binding</keyword>
<evidence type="ECO:0000313" key="9">
    <source>
        <dbReference type="Proteomes" id="UP000294289"/>
    </source>
</evidence>
<evidence type="ECO:0000256" key="3">
    <source>
        <dbReference type="ARBA" id="ARBA00009759"/>
    </source>
</evidence>
<dbReference type="Gene3D" id="3.30.540.10">
    <property type="entry name" value="Fructose-1,6-Bisphosphatase, subunit A, domain 1"/>
    <property type="match status" value="1"/>
</dbReference>
<accession>A0A803FUD3</accession>
<comment type="catalytic activity">
    <reaction evidence="1 7">
        <text>a myo-inositol phosphate + H2O = myo-inositol + phosphate</text>
        <dbReference type="Rhea" id="RHEA:24056"/>
        <dbReference type="ChEBI" id="CHEBI:15377"/>
        <dbReference type="ChEBI" id="CHEBI:17268"/>
        <dbReference type="ChEBI" id="CHEBI:43474"/>
        <dbReference type="ChEBI" id="CHEBI:84139"/>
        <dbReference type="EC" id="3.1.3.25"/>
    </reaction>
</comment>
<name>A0A803FUD3_9GAMM</name>
<dbReference type="Proteomes" id="UP000294289">
    <property type="component" value="Chromosome"/>
</dbReference>
<dbReference type="EMBL" id="LR217737">
    <property type="protein sequence ID" value="VFP88676.1"/>
    <property type="molecule type" value="Genomic_DNA"/>
</dbReference>
<evidence type="ECO:0000256" key="4">
    <source>
        <dbReference type="ARBA" id="ARBA00022801"/>
    </source>
</evidence>
<dbReference type="CDD" id="cd01639">
    <property type="entry name" value="IMPase"/>
    <property type="match status" value="1"/>
</dbReference>
<feature type="binding site" evidence="6">
    <location>
        <position position="211"/>
    </location>
    <ligand>
        <name>Mg(2+)</name>
        <dbReference type="ChEBI" id="CHEBI:18420"/>
        <label>1</label>
        <note>catalytic</note>
    </ligand>
</feature>
<dbReference type="AlphaFoldDB" id="A0A803FUD3"/>
<comment type="similarity">
    <text evidence="3 7">Belongs to the inositol monophosphatase superfamily.</text>
</comment>
<keyword evidence="5" id="KW-0889">Transcription antitermination</keyword>
<dbReference type="SUPFAM" id="SSF56655">
    <property type="entry name" value="Carbohydrate phosphatase"/>
    <property type="match status" value="1"/>
</dbReference>
<protein>
    <recommendedName>
        <fullName evidence="7">Inositol-1-monophosphatase</fullName>
        <ecNumber evidence="7">3.1.3.25</ecNumber>
    </recommendedName>
</protein>